<dbReference type="EMBL" id="JBAMMX010000008">
    <property type="protein sequence ID" value="KAK6935571.1"/>
    <property type="molecule type" value="Genomic_DNA"/>
</dbReference>
<dbReference type="GO" id="GO:0035861">
    <property type="term" value="C:site of double-strand break"/>
    <property type="evidence" value="ECO:0007669"/>
    <property type="project" value="TreeGrafter"/>
</dbReference>
<reference evidence="2 3" key="1">
    <citation type="submission" date="2023-12" db="EMBL/GenBank/DDBJ databases">
        <title>A high-quality genome assembly for Dillenia turbinata (Dilleniales).</title>
        <authorList>
            <person name="Chanderbali A."/>
        </authorList>
    </citation>
    <scope>NUCLEOTIDE SEQUENCE [LARGE SCALE GENOMIC DNA]</scope>
    <source>
        <strain evidence="2">LSX21</strain>
        <tissue evidence="2">Leaf</tissue>
    </source>
</reference>
<feature type="region of interest" description="Disordered" evidence="1">
    <location>
        <begin position="41"/>
        <end position="63"/>
    </location>
</feature>
<dbReference type="GO" id="GO:0006302">
    <property type="term" value="P:double-strand break repair"/>
    <property type="evidence" value="ECO:0007669"/>
    <property type="project" value="TreeGrafter"/>
</dbReference>
<accession>A0AAN8VT55</accession>
<dbReference type="InterPro" id="IPR052800">
    <property type="entry name" value="DNA_Repair_Helicase_ZGRF1"/>
</dbReference>
<comment type="caution">
    <text evidence="2">The sequence shown here is derived from an EMBL/GenBank/DDBJ whole genome shotgun (WGS) entry which is preliminary data.</text>
</comment>
<sequence length="92" mass="10863">MESRQKWSVKLYDECEKLLEIRKLKNDEIIRSGETIQFNTYPVDIGDPKGDHKPIPDQDRKNDRWRSEASVFTSMPSPSQKLIRGLFDCFFL</sequence>
<feature type="compositionally biased region" description="Basic and acidic residues" evidence="1">
    <location>
        <begin position="46"/>
        <end position="63"/>
    </location>
</feature>
<gene>
    <name evidence="2" type="ORF">RJ641_035726</name>
</gene>
<evidence type="ECO:0000313" key="2">
    <source>
        <dbReference type="EMBL" id="KAK6935571.1"/>
    </source>
</evidence>
<dbReference type="Proteomes" id="UP001370490">
    <property type="component" value="Unassembled WGS sequence"/>
</dbReference>
<dbReference type="GO" id="GO:0005634">
    <property type="term" value="C:nucleus"/>
    <property type="evidence" value="ECO:0007669"/>
    <property type="project" value="TreeGrafter"/>
</dbReference>
<name>A0AAN8VT55_9MAGN</name>
<dbReference type="AlphaFoldDB" id="A0AAN8VT55"/>
<keyword evidence="3" id="KW-1185">Reference proteome</keyword>
<evidence type="ECO:0000313" key="3">
    <source>
        <dbReference type="Proteomes" id="UP001370490"/>
    </source>
</evidence>
<protein>
    <submittedName>
        <fullName evidence="2">Uncharacterized protein</fullName>
    </submittedName>
</protein>
<organism evidence="2 3">
    <name type="scientific">Dillenia turbinata</name>
    <dbReference type="NCBI Taxonomy" id="194707"/>
    <lineage>
        <taxon>Eukaryota</taxon>
        <taxon>Viridiplantae</taxon>
        <taxon>Streptophyta</taxon>
        <taxon>Embryophyta</taxon>
        <taxon>Tracheophyta</taxon>
        <taxon>Spermatophyta</taxon>
        <taxon>Magnoliopsida</taxon>
        <taxon>eudicotyledons</taxon>
        <taxon>Gunneridae</taxon>
        <taxon>Pentapetalae</taxon>
        <taxon>Dilleniales</taxon>
        <taxon>Dilleniaceae</taxon>
        <taxon>Dillenia</taxon>
    </lineage>
</organism>
<evidence type="ECO:0000256" key="1">
    <source>
        <dbReference type="SAM" id="MobiDB-lite"/>
    </source>
</evidence>
<dbReference type="PANTHER" id="PTHR28535:SF1">
    <property type="entry name" value="PROTEIN ZGRF1"/>
    <property type="match status" value="1"/>
</dbReference>
<dbReference type="PANTHER" id="PTHR28535">
    <property type="entry name" value="ZINC FINGER GRF-TYPE CONTAINING 1"/>
    <property type="match status" value="1"/>
</dbReference>
<proteinExistence type="predicted"/>